<dbReference type="InterPro" id="IPR016181">
    <property type="entry name" value="Acyl_CoA_acyltransferase"/>
</dbReference>
<dbReference type="PANTHER" id="PTHR43877">
    <property type="entry name" value="AMINOALKYLPHOSPHONATE N-ACETYLTRANSFERASE-RELATED-RELATED"/>
    <property type="match status" value="1"/>
</dbReference>
<dbReference type="OrthoDB" id="143110at2"/>
<dbReference type="AlphaFoldDB" id="A0A3N0BMJ7"/>
<dbReference type="Pfam" id="PF00583">
    <property type="entry name" value="Acetyltransf_1"/>
    <property type="match status" value="1"/>
</dbReference>
<evidence type="ECO:0000259" key="3">
    <source>
        <dbReference type="PROSITE" id="PS51186"/>
    </source>
</evidence>
<dbReference type="CDD" id="cd04301">
    <property type="entry name" value="NAT_SF"/>
    <property type="match status" value="1"/>
</dbReference>
<reference evidence="4 5" key="1">
    <citation type="submission" date="2018-10" db="EMBL/GenBank/DDBJ databases">
        <title>Genome sequencing of Arthrobacter oryzae TNB02.</title>
        <authorList>
            <person name="Cho Y.-J."/>
            <person name="Cho A."/>
            <person name="Kim O.-S."/>
        </authorList>
    </citation>
    <scope>NUCLEOTIDE SEQUENCE [LARGE SCALE GENOMIC DNA]</scope>
    <source>
        <strain evidence="4 5">TNB02</strain>
    </source>
</reference>
<dbReference type="PROSITE" id="PS51186">
    <property type="entry name" value="GNAT"/>
    <property type="match status" value="1"/>
</dbReference>
<dbReference type="EMBL" id="RBED01000137">
    <property type="protein sequence ID" value="RNL49969.1"/>
    <property type="molecule type" value="Genomic_DNA"/>
</dbReference>
<gene>
    <name evidence="4" type="ORF">D7003_17765</name>
</gene>
<dbReference type="InterPro" id="IPR000182">
    <property type="entry name" value="GNAT_dom"/>
</dbReference>
<proteinExistence type="predicted"/>
<protein>
    <submittedName>
        <fullName evidence="4">GNAT family N-acetyltransferase</fullName>
    </submittedName>
</protein>
<dbReference type="InterPro" id="IPR050832">
    <property type="entry name" value="Bact_Acetyltransf"/>
</dbReference>
<evidence type="ECO:0000256" key="2">
    <source>
        <dbReference type="ARBA" id="ARBA00023315"/>
    </source>
</evidence>
<dbReference type="GO" id="GO:0016747">
    <property type="term" value="F:acyltransferase activity, transferring groups other than amino-acyl groups"/>
    <property type="evidence" value="ECO:0007669"/>
    <property type="project" value="InterPro"/>
</dbReference>
<sequence>MTHVIRTATADDAGRLAALAAVTFPLACPPGSSPADISAHLASTLSEARFRSYFADPDTTVLVIDAGGELRGYSLLVAQAPQDQDVAAVLTELPCQELSKCYVHPDHHGLGAATELMHASIDAASAAGARGLWLGVNNQNARAIRFYEKSGFRQVGTKSFILGNTVEHDFVMERPLGRIP</sequence>
<dbReference type="RefSeq" id="WP_123256740.1">
    <property type="nucleotide sequence ID" value="NZ_RBED01000137.1"/>
</dbReference>
<evidence type="ECO:0000313" key="5">
    <source>
        <dbReference type="Proteomes" id="UP000273807"/>
    </source>
</evidence>
<evidence type="ECO:0000256" key="1">
    <source>
        <dbReference type="ARBA" id="ARBA00022679"/>
    </source>
</evidence>
<keyword evidence="5" id="KW-1185">Reference proteome</keyword>
<name>A0A3N0BMJ7_9MICC</name>
<keyword evidence="2" id="KW-0012">Acyltransferase</keyword>
<accession>A0A3N0BMJ7</accession>
<dbReference type="Proteomes" id="UP000273807">
    <property type="component" value="Unassembled WGS sequence"/>
</dbReference>
<keyword evidence="1 4" id="KW-0808">Transferase</keyword>
<dbReference type="Gene3D" id="3.40.630.30">
    <property type="match status" value="1"/>
</dbReference>
<dbReference type="SUPFAM" id="SSF55729">
    <property type="entry name" value="Acyl-CoA N-acyltransferases (Nat)"/>
    <property type="match status" value="1"/>
</dbReference>
<comment type="caution">
    <text evidence="4">The sequence shown here is derived from an EMBL/GenBank/DDBJ whole genome shotgun (WGS) entry which is preliminary data.</text>
</comment>
<feature type="domain" description="N-acetyltransferase" evidence="3">
    <location>
        <begin position="3"/>
        <end position="177"/>
    </location>
</feature>
<organism evidence="4 5">
    <name type="scientific">Arthrobacter oryzae</name>
    <dbReference type="NCBI Taxonomy" id="409290"/>
    <lineage>
        <taxon>Bacteria</taxon>
        <taxon>Bacillati</taxon>
        <taxon>Actinomycetota</taxon>
        <taxon>Actinomycetes</taxon>
        <taxon>Micrococcales</taxon>
        <taxon>Micrococcaceae</taxon>
        <taxon>Arthrobacter</taxon>
    </lineage>
</organism>
<evidence type="ECO:0000313" key="4">
    <source>
        <dbReference type="EMBL" id="RNL49969.1"/>
    </source>
</evidence>